<comment type="caution">
    <text evidence="8">The sequence shown here is derived from an EMBL/GenBank/DDBJ whole genome shotgun (WGS) entry which is preliminary data.</text>
</comment>
<dbReference type="EMBL" id="LADJ01022890">
    <property type="protein sequence ID" value="KPJ21103.1"/>
    <property type="molecule type" value="Genomic_DNA"/>
</dbReference>
<dbReference type="PROSITE" id="PS00108">
    <property type="entry name" value="PROTEIN_KINASE_ST"/>
    <property type="match status" value="1"/>
</dbReference>
<keyword evidence="5 8" id="KW-0418">Kinase</keyword>
<dbReference type="InterPro" id="IPR008271">
    <property type="entry name" value="Ser/Thr_kinase_AS"/>
</dbReference>
<evidence type="ECO:0000256" key="6">
    <source>
        <dbReference type="ARBA" id="ARBA00022840"/>
    </source>
</evidence>
<keyword evidence="2" id="KW-0723">Serine/threonine-protein kinase</keyword>
<gene>
    <name evidence="8" type="ORF">RR48_00326</name>
</gene>
<dbReference type="FunFam" id="3.30.200.20:FF:000646">
    <property type="entry name" value="Cyclin dependent kinase 10"/>
    <property type="match status" value="1"/>
</dbReference>
<dbReference type="GO" id="GO:0005634">
    <property type="term" value="C:nucleus"/>
    <property type="evidence" value="ECO:0007669"/>
    <property type="project" value="TreeGrafter"/>
</dbReference>
<feature type="domain" description="Protein kinase" evidence="7">
    <location>
        <begin position="1"/>
        <end position="202"/>
    </location>
</feature>
<dbReference type="GO" id="GO:0007346">
    <property type="term" value="P:regulation of mitotic cell cycle"/>
    <property type="evidence" value="ECO:0007669"/>
    <property type="project" value="TreeGrafter"/>
</dbReference>
<dbReference type="InterPro" id="IPR011009">
    <property type="entry name" value="Kinase-like_dom_sf"/>
</dbReference>
<dbReference type="FunCoup" id="A0A0N1IKR8">
    <property type="interactions" value="727"/>
</dbReference>
<accession>A0A0N1IKR8</accession>
<dbReference type="InterPro" id="IPR000719">
    <property type="entry name" value="Prot_kinase_dom"/>
</dbReference>
<evidence type="ECO:0000256" key="3">
    <source>
        <dbReference type="ARBA" id="ARBA00022679"/>
    </source>
</evidence>
<dbReference type="PROSITE" id="PS50011">
    <property type="entry name" value="PROTEIN_KINASE_DOM"/>
    <property type="match status" value="1"/>
</dbReference>
<evidence type="ECO:0000256" key="1">
    <source>
        <dbReference type="ARBA" id="ARBA00006485"/>
    </source>
</evidence>
<dbReference type="GO" id="GO:0005524">
    <property type="term" value="F:ATP binding"/>
    <property type="evidence" value="ECO:0007669"/>
    <property type="project" value="UniProtKB-KW"/>
</dbReference>
<keyword evidence="9" id="KW-1185">Reference proteome</keyword>
<keyword evidence="3" id="KW-0808">Transferase</keyword>
<evidence type="ECO:0000256" key="2">
    <source>
        <dbReference type="ARBA" id="ARBA00022527"/>
    </source>
</evidence>
<evidence type="ECO:0000256" key="4">
    <source>
        <dbReference type="ARBA" id="ARBA00022741"/>
    </source>
</evidence>
<dbReference type="STRING" id="76193.A0A0N1IKR8"/>
<protein>
    <submittedName>
        <fullName evidence="8">Cyclin-dependent kinase 10</fullName>
    </submittedName>
</protein>
<proteinExistence type="inferred from homology"/>
<name>A0A0N1IKR8_PAPMA</name>
<keyword evidence="6" id="KW-0067">ATP-binding</keyword>
<dbReference type="AlphaFoldDB" id="A0A0N1IKR8"/>
<dbReference type="Gene3D" id="3.30.200.20">
    <property type="entry name" value="Phosphorylase Kinase, domain 1"/>
    <property type="match status" value="1"/>
</dbReference>
<dbReference type="Gene3D" id="1.10.510.10">
    <property type="entry name" value="Transferase(Phosphotransferase) domain 1"/>
    <property type="match status" value="1"/>
</dbReference>
<dbReference type="FunFam" id="1.10.510.10:FF:000624">
    <property type="entry name" value="Mitogen-activated protein kinase"/>
    <property type="match status" value="1"/>
</dbReference>
<dbReference type="SMART" id="SM00220">
    <property type="entry name" value="S_TKc"/>
    <property type="match status" value="1"/>
</dbReference>
<evidence type="ECO:0000256" key="5">
    <source>
        <dbReference type="ARBA" id="ARBA00022777"/>
    </source>
</evidence>
<dbReference type="SUPFAM" id="SSF56112">
    <property type="entry name" value="Protein kinase-like (PK-like)"/>
    <property type="match status" value="1"/>
</dbReference>
<dbReference type="PANTHER" id="PTHR24056:SF508">
    <property type="entry name" value="CYCLIN-DEPENDENT KINASE 10"/>
    <property type="match status" value="1"/>
</dbReference>
<organism evidence="8 9">
    <name type="scientific">Papilio machaon</name>
    <name type="common">Old World swallowtail butterfly</name>
    <dbReference type="NCBI Taxonomy" id="76193"/>
    <lineage>
        <taxon>Eukaryota</taxon>
        <taxon>Metazoa</taxon>
        <taxon>Ecdysozoa</taxon>
        <taxon>Arthropoda</taxon>
        <taxon>Hexapoda</taxon>
        <taxon>Insecta</taxon>
        <taxon>Pterygota</taxon>
        <taxon>Neoptera</taxon>
        <taxon>Endopterygota</taxon>
        <taxon>Lepidoptera</taxon>
        <taxon>Glossata</taxon>
        <taxon>Ditrysia</taxon>
        <taxon>Papilionoidea</taxon>
        <taxon>Papilionidae</taxon>
        <taxon>Papilioninae</taxon>
        <taxon>Papilio</taxon>
    </lineage>
</organism>
<dbReference type="InParanoid" id="A0A0N1IKR8"/>
<dbReference type="PANTHER" id="PTHR24056">
    <property type="entry name" value="CELL DIVISION PROTEIN KINASE"/>
    <property type="match status" value="1"/>
</dbReference>
<dbReference type="InterPro" id="IPR050108">
    <property type="entry name" value="CDK"/>
</dbReference>
<dbReference type="Pfam" id="PF00069">
    <property type="entry name" value="Pkinase"/>
    <property type="match status" value="1"/>
</dbReference>
<comment type="similarity">
    <text evidence="1">Belongs to the protein kinase superfamily. CMGC Ser/Thr protein kinase family. CDC2/CDKX subfamily.</text>
</comment>
<dbReference type="Proteomes" id="UP000053240">
    <property type="component" value="Unassembled WGS sequence"/>
</dbReference>
<evidence type="ECO:0000313" key="8">
    <source>
        <dbReference type="EMBL" id="KPJ21103.1"/>
    </source>
</evidence>
<evidence type="ECO:0000313" key="9">
    <source>
        <dbReference type="Proteomes" id="UP000053240"/>
    </source>
</evidence>
<evidence type="ECO:0000259" key="7">
    <source>
        <dbReference type="PROSITE" id="PS50011"/>
    </source>
</evidence>
<dbReference type="GO" id="GO:0004674">
    <property type="term" value="F:protein serine/threonine kinase activity"/>
    <property type="evidence" value="ECO:0007669"/>
    <property type="project" value="UniProtKB-KW"/>
</dbReference>
<sequence>RAKDKLNGNIVALKKVRMDVEKDGLPLSGLREIQVLMACRHENIVQLKEVLVGRSLESIFLSMEYCEQDLASLLDNMSSPFTESQVKCLMLQVLKGLKYLHSNFIVHRDLKVSNLLLTDKGSDFGLARWLGAPARSATPRVVTLWYRAPELLLQSPKQTPALDMWAAGCILGELLANKPLLPGRTEIEQLELIVDLLGKFLR</sequence>
<feature type="non-terminal residue" evidence="8">
    <location>
        <position position="1"/>
    </location>
</feature>
<keyword evidence="4" id="KW-0547">Nucleotide-binding</keyword>
<reference evidence="8 9" key="1">
    <citation type="journal article" date="2015" name="Nat. Commun.">
        <title>Outbred genome sequencing and CRISPR/Cas9 gene editing in butterflies.</title>
        <authorList>
            <person name="Li X."/>
            <person name="Fan D."/>
            <person name="Zhang W."/>
            <person name="Liu G."/>
            <person name="Zhang L."/>
            <person name="Zhao L."/>
            <person name="Fang X."/>
            <person name="Chen L."/>
            <person name="Dong Y."/>
            <person name="Chen Y."/>
            <person name="Ding Y."/>
            <person name="Zhao R."/>
            <person name="Feng M."/>
            <person name="Zhu Y."/>
            <person name="Feng Y."/>
            <person name="Jiang X."/>
            <person name="Zhu D."/>
            <person name="Xiang H."/>
            <person name="Feng X."/>
            <person name="Li S."/>
            <person name="Wang J."/>
            <person name="Zhang G."/>
            <person name="Kronforst M.R."/>
            <person name="Wang W."/>
        </authorList>
    </citation>
    <scope>NUCLEOTIDE SEQUENCE [LARGE SCALE GENOMIC DNA]</scope>
    <source>
        <strain evidence="8">Ya'a_city_454_Pm</strain>
        <tissue evidence="8">Whole body</tissue>
    </source>
</reference>